<dbReference type="Proteomes" id="UP000019118">
    <property type="component" value="Unassembled WGS sequence"/>
</dbReference>
<keyword evidence="5" id="KW-0443">Lipid metabolism</keyword>
<keyword evidence="9" id="KW-1185">Reference proteome</keyword>
<dbReference type="GeneID" id="125503577"/>
<dbReference type="GO" id="GO:0005783">
    <property type="term" value="C:endoplasmic reticulum"/>
    <property type="evidence" value="ECO:0007669"/>
    <property type="project" value="TreeGrafter"/>
</dbReference>
<name>A0AAR5QB90_DENPD</name>
<dbReference type="EC" id="2.3.1.51" evidence="5"/>
<keyword evidence="6" id="KW-0812">Transmembrane</keyword>
<dbReference type="RefSeq" id="XP_048519680.1">
    <property type="nucleotide sequence ID" value="XM_048663723.1"/>
</dbReference>
<dbReference type="KEGG" id="dpa:125503415"/>
<evidence type="ECO:0000313" key="8">
    <source>
        <dbReference type="EnsemblMetazoa" id="XP_019770416.1"/>
    </source>
</evidence>
<dbReference type="GO" id="GO:0016020">
    <property type="term" value="C:membrane"/>
    <property type="evidence" value="ECO:0007669"/>
    <property type="project" value="InterPro"/>
</dbReference>
<dbReference type="KEGG" id="dpa:109544575"/>
<comment type="catalytic activity">
    <reaction evidence="5">
        <text>a 1-acyl-sn-glycero-3-phosphate + an acyl-CoA = a 1,2-diacyl-sn-glycero-3-phosphate + CoA</text>
        <dbReference type="Rhea" id="RHEA:19709"/>
        <dbReference type="ChEBI" id="CHEBI:57287"/>
        <dbReference type="ChEBI" id="CHEBI:57970"/>
        <dbReference type="ChEBI" id="CHEBI:58342"/>
        <dbReference type="ChEBI" id="CHEBI:58608"/>
        <dbReference type="EC" id="2.3.1.51"/>
    </reaction>
</comment>
<organism evidence="8 9">
    <name type="scientific">Dendroctonus ponderosae</name>
    <name type="common">Mountain pine beetle</name>
    <dbReference type="NCBI Taxonomy" id="77166"/>
    <lineage>
        <taxon>Eukaryota</taxon>
        <taxon>Metazoa</taxon>
        <taxon>Ecdysozoa</taxon>
        <taxon>Arthropoda</taxon>
        <taxon>Hexapoda</taxon>
        <taxon>Insecta</taxon>
        <taxon>Pterygota</taxon>
        <taxon>Neoptera</taxon>
        <taxon>Endopterygota</taxon>
        <taxon>Coleoptera</taxon>
        <taxon>Polyphaga</taxon>
        <taxon>Cucujiformia</taxon>
        <taxon>Curculionidae</taxon>
        <taxon>Scolytinae</taxon>
        <taxon>Dendroctonus</taxon>
    </lineage>
</organism>
<dbReference type="GO" id="GO:0003841">
    <property type="term" value="F:1-acylglycerol-3-phosphate O-acyltransferase activity"/>
    <property type="evidence" value="ECO:0007669"/>
    <property type="project" value="UniProtKB-UniRule"/>
</dbReference>
<dbReference type="GeneID" id="125503415"/>
<dbReference type="InterPro" id="IPR002123">
    <property type="entry name" value="Plipid/glycerol_acylTrfase"/>
</dbReference>
<dbReference type="GO" id="GO:0006654">
    <property type="term" value="P:phosphatidic acid biosynthetic process"/>
    <property type="evidence" value="ECO:0007669"/>
    <property type="project" value="TreeGrafter"/>
</dbReference>
<dbReference type="RefSeq" id="XP_019770416.1">
    <property type="nucleotide sequence ID" value="XM_019914857.2"/>
</dbReference>
<dbReference type="Pfam" id="PF01553">
    <property type="entry name" value="Acyltransferase"/>
    <property type="match status" value="1"/>
</dbReference>
<feature type="transmembrane region" description="Helical" evidence="6">
    <location>
        <begin position="34"/>
        <end position="52"/>
    </location>
</feature>
<evidence type="ECO:0000256" key="1">
    <source>
        <dbReference type="ARBA" id="ARBA00004728"/>
    </source>
</evidence>
<dbReference type="CDD" id="cd07989">
    <property type="entry name" value="LPLAT_AGPAT-like"/>
    <property type="match status" value="1"/>
</dbReference>
<keyword evidence="5" id="KW-1208">Phospholipid metabolism</keyword>
<protein>
    <recommendedName>
        <fullName evidence="5">1-acyl-sn-glycerol-3-phosphate acyltransferase</fullName>
        <ecNumber evidence="5">2.3.1.51</ecNumber>
    </recommendedName>
</protein>
<keyword evidence="3 5" id="KW-0808">Transferase</keyword>
<evidence type="ECO:0000259" key="7">
    <source>
        <dbReference type="SMART" id="SM00563"/>
    </source>
</evidence>
<dbReference type="PANTHER" id="PTHR10434">
    <property type="entry name" value="1-ACYL-SN-GLYCEROL-3-PHOSPHATE ACYLTRANSFERASE"/>
    <property type="match status" value="1"/>
</dbReference>
<reference evidence="8" key="2">
    <citation type="submission" date="2024-08" db="UniProtKB">
        <authorList>
            <consortium name="EnsemblMetazoa"/>
        </authorList>
    </citation>
    <scope>IDENTIFICATION</scope>
</reference>
<keyword evidence="5" id="KW-0594">Phospholipid biosynthesis</keyword>
<reference evidence="9" key="1">
    <citation type="journal article" date="2013" name="Genome Biol.">
        <title>Draft genome of the mountain pine beetle, Dendroctonus ponderosae Hopkins, a major forest pest.</title>
        <authorList>
            <person name="Keeling C.I."/>
            <person name="Yuen M.M."/>
            <person name="Liao N.Y."/>
            <person name="Docking T.R."/>
            <person name="Chan S.K."/>
            <person name="Taylor G.A."/>
            <person name="Palmquist D.L."/>
            <person name="Jackman S.D."/>
            <person name="Nguyen A."/>
            <person name="Li M."/>
            <person name="Henderson H."/>
            <person name="Janes J.K."/>
            <person name="Zhao Y."/>
            <person name="Pandoh P."/>
            <person name="Moore R."/>
            <person name="Sperling F.A."/>
            <person name="Huber D.P."/>
            <person name="Birol I."/>
            <person name="Jones S.J."/>
            <person name="Bohlmann J."/>
        </authorList>
    </citation>
    <scope>NUCLEOTIDE SEQUENCE</scope>
</reference>
<keyword evidence="5" id="KW-0444">Lipid biosynthesis</keyword>
<evidence type="ECO:0000256" key="4">
    <source>
        <dbReference type="ARBA" id="ARBA00023315"/>
    </source>
</evidence>
<sequence length="284" mass="32550">MTLYIEVLVFGALLGLPFLYETRPAFCYCLKFLVYYAVVMLNSVILIPVFLLRPWSVFNLVIASYFCRWITHLIGVKWELRNGEILEPQEPCIIVSNHQSSLDILGMFQIWSTMGRCTVIAKKELFWAWPFGMAAWLAGLVFIPRVKTKAEQAKAVINEAVEKVAQEKTKLWIFPEGTRRNTGEIHPFKKGAFHSAISAQLPVIPVVFSNYYFLDRPNKKFDQGVVIVKVLEPLSTKGLTLDDVEKFTDLVYEKMSQAFHQINKEALIHRESSKHSASNFTLLK</sequence>
<feature type="transmembrane region" description="Helical" evidence="6">
    <location>
        <begin position="125"/>
        <end position="143"/>
    </location>
</feature>
<keyword evidence="6" id="KW-0472">Membrane</keyword>
<accession>A0AAR5QB90</accession>
<dbReference type="RefSeq" id="XP_048520232.1">
    <property type="nucleotide sequence ID" value="XM_048664275.1"/>
</dbReference>
<evidence type="ECO:0000256" key="5">
    <source>
        <dbReference type="RuleBase" id="RU361267"/>
    </source>
</evidence>
<dbReference type="AlphaFoldDB" id="A0AAR5QB90"/>
<evidence type="ECO:0000313" key="9">
    <source>
        <dbReference type="Proteomes" id="UP000019118"/>
    </source>
</evidence>
<dbReference type="PANTHER" id="PTHR10434:SF11">
    <property type="entry name" value="1-ACYL-SN-GLYCEROL-3-PHOSPHATE ACYLTRANSFERASE"/>
    <property type="match status" value="1"/>
</dbReference>
<dbReference type="SMART" id="SM00563">
    <property type="entry name" value="PlsC"/>
    <property type="match status" value="1"/>
</dbReference>
<dbReference type="NCBIfam" id="TIGR00530">
    <property type="entry name" value="AGP_acyltrn"/>
    <property type="match status" value="1"/>
</dbReference>
<feature type="domain" description="Phospholipid/glycerol acyltransferase" evidence="7">
    <location>
        <begin position="92"/>
        <end position="211"/>
    </location>
</feature>
<dbReference type="GeneID" id="109544575"/>
<evidence type="ECO:0000256" key="3">
    <source>
        <dbReference type="ARBA" id="ARBA00022679"/>
    </source>
</evidence>
<dbReference type="KEGG" id="dpa:125503577"/>
<dbReference type="SUPFAM" id="SSF69593">
    <property type="entry name" value="Glycerol-3-phosphate (1)-acyltransferase"/>
    <property type="match status" value="1"/>
</dbReference>
<comment type="similarity">
    <text evidence="2 5">Belongs to the 1-acyl-sn-glycerol-3-phosphate acyltransferase family.</text>
</comment>
<keyword evidence="4 5" id="KW-0012">Acyltransferase</keyword>
<proteinExistence type="inferred from homology"/>
<comment type="pathway">
    <text evidence="1">Phospholipid metabolism; CDP-diacylglycerol biosynthesis; CDP-diacylglycerol from sn-glycerol 3-phosphate: step 2/3.</text>
</comment>
<dbReference type="EnsemblMetazoa" id="XM_019914857.1">
    <property type="protein sequence ID" value="XP_019770416.1"/>
    <property type="gene ID" value="LOC109544575"/>
</dbReference>
<evidence type="ECO:0000256" key="6">
    <source>
        <dbReference type="SAM" id="Phobius"/>
    </source>
</evidence>
<dbReference type="InterPro" id="IPR004552">
    <property type="entry name" value="AGP_acyltrans"/>
</dbReference>
<keyword evidence="6" id="KW-1133">Transmembrane helix</keyword>
<comment type="domain">
    <text evidence="5">The HXXXXD motif is essential for acyltransferase activity and may constitute the binding site for the phosphate moiety of the glycerol-3-phosphate.</text>
</comment>
<evidence type="ECO:0000256" key="2">
    <source>
        <dbReference type="ARBA" id="ARBA00008655"/>
    </source>
</evidence>